<proteinExistence type="predicted"/>
<feature type="transmembrane region" description="Helical" evidence="1">
    <location>
        <begin position="120"/>
        <end position="140"/>
    </location>
</feature>
<comment type="caution">
    <text evidence="2">The sequence shown here is derived from an EMBL/GenBank/DDBJ whole genome shotgun (WGS) entry which is preliminary data.</text>
</comment>
<organism evidence="2 3">
    <name type="scientific">Lactococcus petauri</name>
    <dbReference type="NCBI Taxonomy" id="1940789"/>
    <lineage>
        <taxon>Bacteria</taxon>
        <taxon>Bacillati</taxon>
        <taxon>Bacillota</taxon>
        <taxon>Bacilli</taxon>
        <taxon>Lactobacillales</taxon>
        <taxon>Streptococcaceae</taxon>
        <taxon>Lactococcus</taxon>
    </lineage>
</organism>
<evidence type="ECO:0000256" key="1">
    <source>
        <dbReference type="SAM" id="Phobius"/>
    </source>
</evidence>
<evidence type="ECO:0000313" key="2">
    <source>
        <dbReference type="EMBL" id="OUK02824.1"/>
    </source>
</evidence>
<dbReference type="RefSeq" id="WP_086583287.1">
    <property type="nucleotide sequence ID" value="NZ_JADPGL010000010.1"/>
</dbReference>
<feature type="transmembrane region" description="Helical" evidence="1">
    <location>
        <begin position="12"/>
        <end position="30"/>
    </location>
</feature>
<accession>A0A252CAG8</accession>
<dbReference type="EMBL" id="MUIZ01000010">
    <property type="protein sequence ID" value="OUK02824.1"/>
    <property type="molecule type" value="Genomic_DNA"/>
</dbReference>
<gene>
    <name evidence="2" type="ORF">BZZ03_10680</name>
</gene>
<evidence type="ECO:0000313" key="3">
    <source>
        <dbReference type="Proteomes" id="UP000194606"/>
    </source>
</evidence>
<keyword evidence="1" id="KW-1133">Transmembrane helix</keyword>
<feature type="transmembrane region" description="Helical" evidence="1">
    <location>
        <begin position="59"/>
        <end position="80"/>
    </location>
</feature>
<sequence length="159" mass="18308">MISNLLNKKRYAWGILGIIFFYLAITLILWERLPDEIFLPLRFDIFRSVGFYPKTIENVAFVFITTVIGSFAMQIAIAVLSIGKIDLFSLMIISKLVDLFGWLVAILAPLAFFVCSFANNGFYLVIFYLAGAMILSREFLKLKFGYKSQEKNTYKKNRD</sequence>
<protein>
    <submittedName>
        <fullName evidence="2">Uncharacterized protein</fullName>
    </submittedName>
</protein>
<reference evidence="2 3" key="1">
    <citation type="submission" date="2017-02" db="EMBL/GenBank/DDBJ databases">
        <authorList>
            <person name="Peterson S.W."/>
        </authorList>
    </citation>
    <scope>NUCLEOTIDE SEQUENCE [LARGE SCALE GENOMIC DNA]</scope>
    <source>
        <strain evidence="2">159469</strain>
    </source>
</reference>
<dbReference type="Proteomes" id="UP000194606">
    <property type="component" value="Unassembled WGS sequence"/>
</dbReference>
<feature type="transmembrane region" description="Helical" evidence="1">
    <location>
        <begin position="92"/>
        <end position="114"/>
    </location>
</feature>
<dbReference type="AlphaFoldDB" id="A0A252CAG8"/>
<keyword evidence="1" id="KW-0812">Transmembrane</keyword>
<name>A0A252CAG8_9LACT</name>
<keyword evidence="1" id="KW-0472">Membrane</keyword>